<evidence type="ECO:0000313" key="2">
    <source>
        <dbReference type="EMBL" id="EAY15217.1"/>
    </source>
</evidence>
<dbReference type="EMBL" id="DS113259">
    <property type="protein sequence ID" value="EAY15217.1"/>
    <property type="molecule type" value="Genomic_DNA"/>
</dbReference>
<dbReference type="SMR" id="A2DWN2"/>
<dbReference type="FunFam" id="3.40.50.300:FF:001773">
    <property type="entry name" value="Small GTP-binding protein, putative"/>
    <property type="match status" value="1"/>
</dbReference>
<keyword evidence="1" id="KW-0547">Nucleotide-binding</keyword>
<dbReference type="SUPFAM" id="SSF52540">
    <property type="entry name" value="P-loop containing nucleoside triphosphate hydrolases"/>
    <property type="match status" value="1"/>
</dbReference>
<dbReference type="NCBIfam" id="TIGR00231">
    <property type="entry name" value="small_GTP"/>
    <property type="match status" value="1"/>
</dbReference>
<dbReference type="GO" id="GO:0005525">
    <property type="term" value="F:GTP binding"/>
    <property type="evidence" value="ECO:0007669"/>
    <property type="project" value="InterPro"/>
</dbReference>
<reference evidence="2" key="2">
    <citation type="journal article" date="2007" name="Science">
        <title>Draft genome sequence of the sexually transmitted pathogen Trichomonas vaginalis.</title>
        <authorList>
            <person name="Carlton J.M."/>
            <person name="Hirt R.P."/>
            <person name="Silva J.C."/>
            <person name="Delcher A.L."/>
            <person name="Schatz M."/>
            <person name="Zhao Q."/>
            <person name="Wortman J.R."/>
            <person name="Bidwell S.L."/>
            <person name="Alsmark U.C.M."/>
            <person name="Besteiro S."/>
            <person name="Sicheritz-Ponten T."/>
            <person name="Noel C.J."/>
            <person name="Dacks J.B."/>
            <person name="Foster P.G."/>
            <person name="Simillion C."/>
            <person name="Van de Peer Y."/>
            <person name="Miranda-Saavedra D."/>
            <person name="Barton G.J."/>
            <person name="Westrop G.D."/>
            <person name="Mueller S."/>
            <person name="Dessi D."/>
            <person name="Fiori P.L."/>
            <person name="Ren Q."/>
            <person name="Paulsen I."/>
            <person name="Zhang H."/>
            <person name="Bastida-Corcuera F.D."/>
            <person name="Simoes-Barbosa A."/>
            <person name="Brown M.T."/>
            <person name="Hayes R.D."/>
            <person name="Mukherjee M."/>
            <person name="Okumura C.Y."/>
            <person name="Schneider R."/>
            <person name="Smith A.J."/>
            <person name="Vanacova S."/>
            <person name="Villalvazo M."/>
            <person name="Haas B.J."/>
            <person name="Pertea M."/>
            <person name="Feldblyum T.V."/>
            <person name="Utterback T.R."/>
            <person name="Shu C.L."/>
            <person name="Osoegawa K."/>
            <person name="de Jong P.J."/>
            <person name="Hrdy I."/>
            <person name="Horvathova L."/>
            <person name="Zubacova Z."/>
            <person name="Dolezal P."/>
            <person name="Malik S.B."/>
            <person name="Logsdon J.M. Jr."/>
            <person name="Henze K."/>
            <person name="Gupta A."/>
            <person name="Wang C.C."/>
            <person name="Dunne R.L."/>
            <person name="Upcroft J.A."/>
            <person name="Upcroft P."/>
            <person name="White O."/>
            <person name="Salzberg S.L."/>
            <person name="Tang P."/>
            <person name="Chiu C.-H."/>
            <person name="Lee Y.-S."/>
            <person name="Embley T.M."/>
            <person name="Coombs G.H."/>
            <person name="Mottram J.C."/>
            <person name="Tachezy J."/>
            <person name="Fraser-Liggett C.M."/>
            <person name="Johnson P.J."/>
        </authorList>
    </citation>
    <scope>NUCLEOTIDE SEQUENCE [LARGE SCALE GENOMIC DNA]</scope>
    <source>
        <strain evidence="2">G3</strain>
    </source>
</reference>
<evidence type="ECO:0000256" key="1">
    <source>
        <dbReference type="ARBA" id="ARBA00022741"/>
    </source>
</evidence>
<gene>
    <name evidence="2" type="ORF">TVAG_202110</name>
</gene>
<dbReference type="VEuPathDB" id="TrichDB:TVAGG3_0201630"/>
<dbReference type="GO" id="GO:0003924">
    <property type="term" value="F:GTPase activity"/>
    <property type="evidence" value="ECO:0000318"/>
    <property type="project" value="GO_Central"/>
</dbReference>
<dbReference type="InterPro" id="IPR005225">
    <property type="entry name" value="Small_GTP-bd"/>
</dbReference>
<dbReference type="PROSITE" id="PS51419">
    <property type="entry name" value="RAB"/>
    <property type="match status" value="1"/>
</dbReference>
<dbReference type="AlphaFoldDB" id="A2DWN2"/>
<dbReference type="InParanoid" id="A2DWN2"/>
<reference evidence="2" key="1">
    <citation type="submission" date="2006-10" db="EMBL/GenBank/DDBJ databases">
        <authorList>
            <person name="Amadeo P."/>
            <person name="Zhao Q."/>
            <person name="Wortman J."/>
            <person name="Fraser-Liggett C."/>
            <person name="Carlton J."/>
        </authorList>
    </citation>
    <scope>NUCLEOTIDE SEQUENCE</scope>
    <source>
        <strain evidence="2">G3</strain>
    </source>
</reference>
<dbReference type="CDD" id="cd00154">
    <property type="entry name" value="Rab"/>
    <property type="match status" value="1"/>
</dbReference>
<dbReference type="RefSeq" id="XP_001327440.1">
    <property type="nucleotide sequence ID" value="XM_001327405.1"/>
</dbReference>
<dbReference type="InterPro" id="IPR027417">
    <property type="entry name" value="P-loop_NTPase"/>
</dbReference>
<dbReference type="SMART" id="SM00174">
    <property type="entry name" value="RHO"/>
    <property type="match status" value="1"/>
</dbReference>
<dbReference type="GO" id="GO:0012505">
    <property type="term" value="C:endomembrane system"/>
    <property type="evidence" value="ECO:0000318"/>
    <property type="project" value="GO_Central"/>
</dbReference>
<dbReference type="GO" id="GO:0006891">
    <property type="term" value="P:intra-Golgi vesicle-mediated transport"/>
    <property type="evidence" value="ECO:0000318"/>
    <property type="project" value="GO_Central"/>
</dbReference>
<dbReference type="GO" id="GO:0005829">
    <property type="term" value="C:cytosol"/>
    <property type="evidence" value="ECO:0007669"/>
    <property type="project" value="GOC"/>
</dbReference>
<dbReference type="eggNOG" id="KOG0094">
    <property type="taxonomic scope" value="Eukaryota"/>
</dbReference>
<accession>A2DWN2</accession>
<proteinExistence type="predicted"/>
<name>A2DWN2_TRIV3</name>
<dbReference type="STRING" id="5722.A2DWN2"/>
<dbReference type="GO" id="GO:0006890">
    <property type="term" value="P:retrograde vesicle-mediated transport, Golgi to endoplasmic reticulum"/>
    <property type="evidence" value="ECO:0000318"/>
    <property type="project" value="GO_Central"/>
</dbReference>
<keyword evidence="3" id="KW-1185">Reference proteome</keyword>
<dbReference type="Proteomes" id="UP000001542">
    <property type="component" value="Unassembled WGS sequence"/>
</dbReference>
<dbReference type="KEGG" id="tva:4773218"/>
<dbReference type="GO" id="GO:0006886">
    <property type="term" value="P:intracellular protein transport"/>
    <property type="evidence" value="ECO:0000318"/>
    <property type="project" value="GO_Central"/>
</dbReference>
<evidence type="ECO:0000313" key="3">
    <source>
        <dbReference type="Proteomes" id="UP000001542"/>
    </source>
</evidence>
<dbReference type="Gene3D" id="3.40.50.300">
    <property type="entry name" value="P-loop containing nucleotide triphosphate hydrolases"/>
    <property type="match status" value="1"/>
</dbReference>
<organism evidence="2 3">
    <name type="scientific">Trichomonas vaginalis (strain ATCC PRA-98 / G3)</name>
    <dbReference type="NCBI Taxonomy" id="412133"/>
    <lineage>
        <taxon>Eukaryota</taxon>
        <taxon>Metamonada</taxon>
        <taxon>Parabasalia</taxon>
        <taxon>Trichomonadida</taxon>
        <taxon>Trichomonadidae</taxon>
        <taxon>Trichomonas</taxon>
    </lineage>
</organism>
<dbReference type="VEuPathDB" id="TrichDB:TVAG_202110"/>
<dbReference type="SMART" id="SM00175">
    <property type="entry name" value="RAB"/>
    <property type="match status" value="1"/>
</dbReference>
<dbReference type="Pfam" id="PF00071">
    <property type="entry name" value="Ras"/>
    <property type="match status" value="1"/>
</dbReference>
<dbReference type="InterPro" id="IPR001806">
    <property type="entry name" value="Small_GTPase"/>
</dbReference>
<protein>
    <submittedName>
        <fullName evidence="2">Small GTP-binding protein, putative</fullName>
    </submittedName>
</protein>
<dbReference type="GO" id="GO:0042147">
    <property type="term" value="P:retrograde transport, endosome to Golgi"/>
    <property type="evidence" value="ECO:0000318"/>
    <property type="project" value="GO_Central"/>
</dbReference>
<dbReference type="PANTHER" id="PTHR47978">
    <property type="match status" value="1"/>
</dbReference>
<dbReference type="SMART" id="SM00173">
    <property type="entry name" value="RAS"/>
    <property type="match status" value="1"/>
</dbReference>
<dbReference type="GO" id="GO:0005794">
    <property type="term" value="C:Golgi apparatus"/>
    <property type="evidence" value="ECO:0000318"/>
    <property type="project" value="GO_Central"/>
</dbReference>
<sequence>MNRDEFKIILLGDTHVDKTSIAIRQSENFFSHSSKPTIGANQLISKVKVNNREIELVLWDTAGQEEFNALIPMYLRNSSCAIIVCAANNQQTIYNIPKWYTMLEEMTVTPPCIVAINKVDLLADQVQDVENIRQKLENRYKNIIFVSALTGYNIGLLFDTVAQNCLMEKVPDTSEFAVMQSQKRNSCC</sequence>
<dbReference type="PRINTS" id="PR00449">
    <property type="entry name" value="RASTRNSFRMNG"/>
</dbReference>